<name>A0AAN9FG68_CROPI</name>
<sequence length="124" mass="14428">MCRHSLSVLSLERVERVSSKYDKLCKHFNEVGELAAEFEDESELLHQTLDNLKHDMLSMRHSKRNVETSFKGDYHHEKYGQHAENPIPHIRSPLRVKRKGRPPSNRKMPTVEKVVVADPSTRQS</sequence>
<dbReference type="AlphaFoldDB" id="A0AAN9FG68"/>
<dbReference type="EMBL" id="JAYWIO010000003">
    <property type="protein sequence ID" value="KAK7273766.1"/>
    <property type="molecule type" value="Genomic_DNA"/>
</dbReference>
<reference evidence="2 3" key="1">
    <citation type="submission" date="2024-01" db="EMBL/GenBank/DDBJ databases">
        <title>The genomes of 5 underutilized Papilionoideae crops provide insights into root nodulation and disease resistanc.</title>
        <authorList>
            <person name="Yuan L."/>
        </authorList>
    </citation>
    <scope>NUCLEOTIDE SEQUENCE [LARGE SCALE GENOMIC DNA]</scope>
    <source>
        <strain evidence="2">ZHUSHIDOU_FW_LH</strain>
        <tissue evidence="2">Leaf</tissue>
    </source>
</reference>
<gene>
    <name evidence="2" type="ORF">RIF29_14829</name>
</gene>
<comment type="caution">
    <text evidence="2">The sequence shown here is derived from an EMBL/GenBank/DDBJ whole genome shotgun (WGS) entry which is preliminary data.</text>
</comment>
<keyword evidence="3" id="KW-1185">Reference proteome</keyword>
<feature type="compositionally biased region" description="Basic residues" evidence="1">
    <location>
        <begin position="92"/>
        <end position="101"/>
    </location>
</feature>
<evidence type="ECO:0000313" key="3">
    <source>
        <dbReference type="Proteomes" id="UP001372338"/>
    </source>
</evidence>
<protein>
    <submittedName>
        <fullName evidence="2">Uncharacterized protein</fullName>
    </submittedName>
</protein>
<feature type="region of interest" description="Disordered" evidence="1">
    <location>
        <begin position="75"/>
        <end position="124"/>
    </location>
</feature>
<proteinExistence type="predicted"/>
<dbReference type="Proteomes" id="UP001372338">
    <property type="component" value="Unassembled WGS sequence"/>
</dbReference>
<organism evidence="2 3">
    <name type="scientific">Crotalaria pallida</name>
    <name type="common">Smooth rattlebox</name>
    <name type="synonym">Crotalaria striata</name>
    <dbReference type="NCBI Taxonomy" id="3830"/>
    <lineage>
        <taxon>Eukaryota</taxon>
        <taxon>Viridiplantae</taxon>
        <taxon>Streptophyta</taxon>
        <taxon>Embryophyta</taxon>
        <taxon>Tracheophyta</taxon>
        <taxon>Spermatophyta</taxon>
        <taxon>Magnoliopsida</taxon>
        <taxon>eudicotyledons</taxon>
        <taxon>Gunneridae</taxon>
        <taxon>Pentapetalae</taxon>
        <taxon>rosids</taxon>
        <taxon>fabids</taxon>
        <taxon>Fabales</taxon>
        <taxon>Fabaceae</taxon>
        <taxon>Papilionoideae</taxon>
        <taxon>50 kb inversion clade</taxon>
        <taxon>genistoids sensu lato</taxon>
        <taxon>core genistoids</taxon>
        <taxon>Crotalarieae</taxon>
        <taxon>Crotalaria</taxon>
    </lineage>
</organism>
<evidence type="ECO:0000313" key="2">
    <source>
        <dbReference type="EMBL" id="KAK7273766.1"/>
    </source>
</evidence>
<evidence type="ECO:0000256" key="1">
    <source>
        <dbReference type="SAM" id="MobiDB-lite"/>
    </source>
</evidence>
<accession>A0AAN9FG68</accession>